<comment type="caution">
    <text evidence="2">The sequence shown here is derived from an EMBL/GenBank/DDBJ whole genome shotgun (WGS) entry which is preliminary data.</text>
</comment>
<organism evidence="2 3">
    <name type="scientific">Ameca splendens</name>
    <dbReference type="NCBI Taxonomy" id="208324"/>
    <lineage>
        <taxon>Eukaryota</taxon>
        <taxon>Metazoa</taxon>
        <taxon>Chordata</taxon>
        <taxon>Craniata</taxon>
        <taxon>Vertebrata</taxon>
        <taxon>Euteleostomi</taxon>
        <taxon>Actinopterygii</taxon>
        <taxon>Neopterygii</taxon>
        <taxon>Teleostei</taxon>
        <taxon>Neoteleostei</taxon>
        <taxon>Acanthomorphata</taxon>
        <taxon>Ovalentaria</taxon>
        <taxon>Atherinomorphae</taxon>
        <taxon>Cyprinodontiformes</taxon>
        <taxon>Goodeidae</taxon>
        <taxon>Ameca</taxon>
    </lineage>
</organism>
<name>A0ABV1AG31_9TELE</name>
<evidence type="ECO:0000313" key="2">
    <source>
        <dbReference type="EMBL" id="MEQ2317012.1"/>
    </source>
</evidence>
<protein>
    <submittedName>
        <fullName evidence="2">Uncharacterized protein</fullName>
    </submittedName>
</protein>
<dbReference type="Proteomes" id="UP001469553">
    <property type="component" value="Unassembled WGS sequence"/>
</dbReference>
<sequence>MELLHYPLQNRKEWGSELRSSLKKYREGRHKRVAPTPLLVIQEELGDEETEVTEVQNVITEESNFSTGINLTDDEEESEFTGEEKSVSEEQISQVMEIKECEPKEILISKQDAIIVK</sequence>
<proteinExistence type="predicted"/>
<reference evidence="2 3" key="1">
    <citation type="submission" date="2021-06" db="EMBL/GenBank/DDBJ databases">
        <authorList>
            <person name="Palmer J.M."/>
        </authorList>
    </citation>
    <scope>NUCLEOTIDE SEQUENCE [LARGE SCALE GENOMIC DNA]</scope>
    <source>
        <strain evidence="2 3">AS_MEX2019</strain>
        <tissue evidence="2">Muscle</tissue>
    </source>
</reference>
<accession>A0ABV1AG31</accession>
<evidence type="ECO:0000256" key="1">
    <source>
        <dbReference type="SAM" id="MobiDB-lite"/>
    </source>
</evidence>
<evidence type="ECO:0000313" key="3">
    <source>
        <dbReference type="Proteomes" id="UP001469553"/>
    </source>
</evidence>
<feature type="region of interest" description="Disordered" evidence="1">
    <location>
        <begin position="73"/>
        <end position="92"/>
    </location>
</feature>
<keyword evidence="3" id="KW-1185">Reference proteome</keyword>
<gene>
    <name evidence="2" type="ORF">AMECASPLE_038385</name>
</gene>
<dbReference type="EMBL" id="JAHRIP010091683">
    <property type="protein sequence ID" value="MEQ2317012.1"/>
    <property type="molecule type" value="Genomic_DNA"/>
</dbReference>